<evidence type="ECO:0000313" key="3">
    <source>
        <dbReference type="Proteomes" id="UP000826271"/>
    </source>
</evidence>
<keyword evidence="3" id="KW-1185">Reference proteome</keyword>
<dbReference type="Pfam" id="PF04043">
    <property type="entry name" value="PMEI"/>
    <property type="match status" value="1"/>
</dbReference>
<organism evidence="2 3">
    <name type="scientific">Buddleja alternifolia</name>
    <dbReference type="NCBI Taxonomy" id="168488"/>
    <lineage>
        <taxon>Eukaryota</taxon>
        <taxon>Viridiplantae</taxon>
        <taxon>Streptophyta</taxon>
        <taxon>Embryophyta</taxon>
        <taxon>Tracheophyta</taxon>
        <taxon>Spermatophyta</taxon>
        <taxon>Magnoliopsida</taxon>
        <taxon>eudicotyledons</taxon>
        <taxon>Gunneridae</taxon>
        <taxon>Pentapetalae</taxon>
        <taxon>asterids</taxon>
        <taxon>lamiids</taxon>
        <taxon>Lamiales</taxon>
        <taxon>Scrophulariaceae</taxon>
        <taxon>Buddlejeae</taxon>
        <taxon>Buddleja</taxon>
    </lineage>
</organism>
<name>A0AAV6XFC6_9LAMI</name>
<dbReference type="InterPro" id="IPR006501">
    <property type="entry name" value="Pectinesterase_inhib_dom"/>
</dbReference>
<protein>
    <recommendedName>
        <fullName evidence="1">Pectinesterase inhibitor domain-containing protein</fullName>
    </recommendedName>
</protein>
<comment type="caution">
    <text evidence="2">The sequence shown here is derived from an EMBL/GenBank/DDBJ whole genome shotgun (WGS) entry which is preliminary data.</text>
</comment>
<dbReference type="AlphaFoldDB" id="A0AAV6XFC6"/>
<feature type="domain" description="Pectinesterase inhibitor" evidence="1">
    <location>
        <begin position="23"/>
        <end position="172"/>
    </location>
</feature>
<proteinExistence type="predicted"/>
<gene>
    <name evidence="2" type="ORF">BUALT_Bualt07G0059500</name>
</gene>
<sequence length="219" mass="24272">MNVDDDQSLPQSDIDQLIPLNPAIQAYNPSACHTRLCLRTLDAILTTKSISDPNQIFTLSLQAASKHLQNLTSLISSNSAEKADLTFKNCSNFIGHTMSRINDTLAIMRVNPFVESKSDEQRSEMMNWIMAVEEDLESCVDDLRNKVESTAVNEVRRMVSEVQVYVSSSGAFLLSYAEIMQEFSSNSYGGGGDRGMDFELVRSHFGGTETSISISELKL</sequence>
<evidence type="ECO:0000259" key="1">
    <source>
        <dbReference type="SMART" id="SM00856"/>
    </source>
</evidence>
<dbReference type="SUPFAM" id="SSF101148">
    <property type="entry name" value="Plant invertase/pectin methylesterase inhibitor"/>
    <property type="match status" value="1"/>
</dbReference>
<dbReference type="Proteomes" id="UP000826271">
    <property type="component" value="Unassembled WGS sequence"/>
</dbReference>
<dbReference type="Gene3D" id="1.20.140.40">
    <property type="entry name" value="Invertase/pectin methylesterase inhibitor family protein"/>
    <property type="match status" value="1"/>
</dbReference>
<dbReference type="EMBL" id="WHWC01000007">
    <property type="protein sequence ID" value="KAG8379162.1"/>
    <property type="molecule type" value="Genomic_DNA"/>
</dbReference>
<accession>A0AAV6XFC6</accession>
<evidence type="ECO:0000313" key="2">
    <source>
        <dbReference type="EMBL" id="KAG8379162.1"/>
    </source>
</evidence>
<dbReference type="SMART" id="SM00856">
    <property type="entry name" value="PMEI"/>
    <property type="match status" value="1"/>
</dbReference>
<dbReference type="InterPro" id="IPR035513">
    <property type="entry name" value="Invertase/methylesterase_inhib"/>
</dbReference>
<reference evidence="2" key="1">
    <citation type="submission" date="2019-10" db="EMBL/GenBank/DDBJ databases">
        <authorList>
            <person name="Zhang R."/>
            <person name="Pan Y."/>
            <person name="Wang J."/>
            <person name="Ma R."/>
            <person name="Yu S."/>
        </authorList>
    </citation>
    <scope>NUCLEOTIDE SEQUENCE</scope>
    <source>
        <strain evidence="2">LA-IB0</strain>
        <tissue evidence="2">Leaf</tissue>
    </source>
</reference>
<dbReference type="GO" id="GO:0004857">
    <property type="term" value="F:enzyme inhibitor activity"/>
    <property type="evidence" value="ECO:0007669"/>
    <property type="project" value="InterPro"/>
</dbReference>